<evidence type="ECO:0000256" key="5">
    <source>
        <dbReference type="ARBA" id="ARBA00023065"/>
    </source>
</evidence>
<evidence type="ECO:0000313" key="9">
    <source>
        <dbReference type="EMBL" id="EME84289.1"/>
    </source>
</evidence>
<evidence type="ECO:0000256" key="1">
    <source>
        <dbReference type="ARBA" id="ARBA00004141"/>
    </source>
</evidence>
<feature type="transmembrane region" description="Helical" evidence="7">
    <location>
        <begin position="146"/>
        <end position="167"/>
    </location>
</feature>
<keyword evidence="3 7" id="KW-0812">Transmembrane</keyword>
<feature type="transmembrane region" description="Helical" evidence="7">
    <location>
        <begin position="352"/>
        <end position="372"/>
    </location>
</feature>
<dbReference type="Proteomes" id="UP000016932">
    <property type="component" value="Unassembled WGS sequence"/>
</dbReference>
<dbReference type="InterPro" id="IPR013130">
    <property type="entry name" value="Fe3_Rdtase_TM_dom"/>
</dbReference>
<dbReference type="InterPro" id="IPR051410">
    <property type="entry name" value="Ferric/Cupric_Reductase"/>
</dbReference>
<keyword evidence="2" id="KW-0813">Transport</keyword>
<evidence type="ECO:0000256" key="3">
    <source>
        <dbReference type="ARBA" id="ARBA00022692"/>
    </source>
</evidence>
<dbReference type="eggNOG" id="KOG0039">
    <property type="taxonomic scope" value="Eukaryota"/>
</dbReference>
<dbReference type="VEuPathDB" id="FungiDB:MYCFIDRAFT_133650"/>
<dbReference type="AlphaFoldDB" id="M2ZZF8"/>
<keyword evidence="6 7" id="KW-0472">Membrane</keyword>
<reference evidence="9 10" key="1">
    <citation type="journal article" date="2012" name="PLoS Pathog.">
        <title>Diverse lifestyles and strategies of plant pathogenesis encoded in the genomes of eighteen Dothideomycetes fungi.</title>
        <authorList>
            <person name="Ohm R.A."/>
            <person name="Feau N."/>
            <person name="Henrissat B."/>
            <person name="Schoch C.L."/>
            <person name="Horwitz B.A."/>
            <person name="Barry K.W."/>
            <person name="Condon B.J."/>
            <person name="Copeland A.C."/>
            <person name="Dhillon B."/>
            <person name="Glaser F."/>
            <person name="Hesse C.N."/>
            <person name="Kosti I."/>
            <person name="LaButti K."/>
            <person name="Lindquist E.A."/>
            <person name="Lucas S."/>
            <person name="Salamov A.A."/>
            <person name="Bradshaw R.E."/>
            <person name="Ciuffetti L."/>
            <person name="Hamelin R.C."/>
            <person name="Kema G.H.J."/>
            <person name="Lawrence C."/>
            <person name="Scott J.A."/>
            <person name="Spatafora J.W."/>
            <person name="Turgeon B.G."/>
            <person name="de Wit P.J.G.M."/>
            <person name="Zhong S."/>
            <person name="Goodwin S.B."/>
            <person name="Grigoriev I.V."/>
        </authorList>
    </citation>
    <scope>NUCLEOTIDE SEQUENCE [LARGE SCALE GENOMIC DNA]</scope>
    <source>
        <strain evidence="9 10">CIRAD86</strain>
    </source>
</reference>
<organism evidence="9 10">
    <name type="scientific">Pseudocercospora fijiensis (strain CIRAD86)</name>
    <name type="common">Black leaf streak disease fungus</name>
    <name type="synonym">Mycosphaerella fijiensis</name>
    <dbReference type="NCBI Taxonomy" id="383855"/>
    <lineage>
        <taxon>Eukaryota</taxon>
        <taxon>Fungi</taxon>
        <taxon>Dikarya</taxon>
        <taxon>Ascomycota</taxon>
        <taxon>Pezizomycotina</taxon>
        <taxon>Dothideomycetes</taxon>
        <taxon>Dothideomycetidae</taxon>
        <taxon>Mycosphaerellales</taxon>
        <taxon>Mycosphaerellaceae</taxon>
        <taxon>Pseudocercospora</taxon>
    </lineage>
</organism>
<dbReference type="OrthoDB" id="167398at2759"/>
<dbReference type="EMBL" id="KB446557">
    <property type="protein sequence ID" value="EME84289.1"/>
    <property type="molecule type" value="Genomic_DNA"/>
</dbReference>
<dbReference type="Pfam" id="PF01794">
    <property type="entry name" value="Ferric_reduct"/>
    <property type="match status" value="1"/>
</dbReference>
<dbReference type="CDD" id="cd06186">
    <property type="entry name" value="NOX_Duox_like_FAD_NADP"/>
    <property type="match status" value="1"/>
</dbReference>
<feature type="transmembrane region" description="Helical" evidence="7">
    <location>
        <begin position="384"/>
        <end position="402"/>
    </location>
</feature>
<evidence type="ECO:0000256" key="2">
    <source>
        <dbReference type="ARBA" id="ARBA00022448"/>
    </source>
</evidence>
<name>M2ZZF8_PSEFD</name>
<dbReference type="HOGENOM" id="CLU_010365_2_0_1"/>
<dbReference type="PANTHER" id="PTHR32361">
    <property type="entry name" value="FERRIC/CUPRIC REDUCTASE TRANSMEMBRANE COMPONENT"/>
    <property type="match status" value="1"/>
</dbReference>
<feature type="transmembrane region" description="Helical" evidence="7">
    <location>
        <begin position="245"/>
        <end position="265"/>
    </location>
</feature>
<dbReference type="SUPFAM" id="SSF52343">
    <property type="entry name" value="Ferredoxin reductase-like, C-terminal NADP-linked domain"/>
    <property type="match status" value="1"/>
</dbReference>
<dbReference type="GO" id="GO:0006826">
    <property type="term" value="P:iron ion transport"/>
    <property type="evidence" value="ECO:0007669"/>
    <property type="project" value="TreeGrafter"/>
</dbReference>
<gene>
    <name evidence="9" type="ORF">MYCFIDRAFT_133650</name>
</gene>
<proteinExistence type="predicted"/>
<accession>M2ZZF8</accession>
<keyword evidence="10" id="KW-1185">Reference proteome</keyword>
<evidence type="ECO:0000256" key="6">
    <source>
        <dbReference type="ARBA" id="ARBA00023136"/>
    </source>
</evidence>
<keyword evidence="5" id="KW-0406">Ion transport</keyword>
<dbReference type="SFLD" id="SFLDG01168">
    <property type="entry name" value="Ferric_reductase_subgroup_(FRE"/>
    <property type="match status" value="1"/>
</dbReference>
<evidence type="ECO:0000259" key="8">
    <source>
        <dbReference type="Pfam" id="PF01794"/>
    </source>
</evidence>
<dbReference type="PANTHER" id="PTHR32361:SF9">
    <property type="entry name" value="FERRIC REDUCTASE TRANSMEMBRANE COMPONENT 3-RELATED"/>
    <property type="match status" value="1"/>
</dbReference>
<dbReference type="GO" id="GO:0006879">
    <property type="term" value="P:intracellular iron ion homeostasis"/>
    <property type="evidence" value="ECO:0007669"/>
    <property type="project" value="TreeGrafter"/>
</dbReference>
<dbReference type="GO" id="GO:0000293">
    <property type="term" value="F:ferric-chelate reductase activity"/>
    <property type="evidence" value="ECO:0007669"/>
    <property type="project" value="TreeGrafter"/>
</dbReference>
<comment type="subcellular location">
    <subcellularLocation>
        <location evidence="1">Membrane</location>
        <topology evidence="1">Multi-pass membrane protein</topology>
    </subcellularLocation>
</comment>
<dbReference type="KEGG" id="pfj:MYCFIDRAFT_133650"/>
<evidence type="ECO:0000256" key="7">
    <source>
        <dbReference type="SAM" id="Phobius"/>
    </source>
</evidence>
<keyword evidence="4 7" id="KW-1133">Transmembrane helix</keyword>
<feature type="non-terminal residue" evidence="9">
    <location>
        <position position="1"/>
    </location>
</feature>
<evidence type="ECO:0000256" key="4">
    <source>
        <dbReference type="ARBA" id="ARBA00022989"/>
    </source>
</evidence>
<feature type="domain" description="Ferric oxidoreductase" evidence="8">
    <location>
        <begin position="249"/>
        <end position="368"/>
    </location>
</feature>
<sequence>GITMYKPTCATACRDSVSNPLVCNDTLSAPVTKRMEGMKKPSAECYASNDPFLESVAYCISSRCHDVSDWRLEQWWAKRIVGRQSHQPPPKQTYQQTLANIISPPNSTVPSDQMLMHTTLVSDETYQSNYNADGIFEVNEATHVRYGLVLLLGGAGIPIALSLLRFVPFPRHWVSQFNAIFIDPPAFGTRHRVPWLNTFVAPTRGQGLFITYLWVINIVLCSVGYENRWPNAWYTSPSQQTATYVSYRTGILSFANLALLVLYAGRNNVLLWVTNWSHSTFLLLHRWIAFICCLQACIHSAMLLQIYRNSPGYDYSSESQLPYWVWGIVATIGLVVLLPTSLLPIRQKLYELFLAWHVLLSFVVILGCYWHVVEAFGHQWGYETWVYIAFACWAFDRLLRILRIARNGVRHAHVTVLSDEYIRLDIPGATGTGHAYLYFPTLSWKVWENHPFSVAGILLPTEGTTALSDHSCSLAADVEKPALHAVEPVISSPSPSQHGYSMMHRSSYRTGLTFFIRTRRGVTSKLSFRKEVPVLIESSYGKTIIPDEDLHPCANLVCIAGGVGITGILPYLFSHVGSSKLYWGNRTDALVASIESILQTLAPRTETTIVQGKRLELRTVLEQEVAVDGGTLIVVSGPASMADDVRSIVCDLVKQHKTAVIHFKEESYSW</sequence>
<dbReference type="Gene3D" id="3.40.50.80">
    <property type="entry name" value="Nucleotide-binding domain of ferredoxin-NADP reductase (FNR) module"/>
    <property type="match status" value="1"/>
</dbReference>
<feature type="transmembrane region" description="Helical" evidence="7">
    <location>
        <begin position="323"/>
        <end position="345"/>
    </location>
</feature>
<evidence type="ECO:0000313" key="10">
    <source>
        <dbReference type="Proteomes" id="UP000016932"/>
    </source>
</evidence>
<dbReference type="InterPro" id="IPR039261">
    <property type="entry name" value="FNR_nucleotide-bd"/>
</dbReference>
<protein>
    <recommendedName>
        <fullName evidence="8">Ferric oxidoreductase domain-containing protein</fullName>
    </recommendedName>
</protein>
<feature type="transmembrane region" description="Helical" evidence="7">
    <location>
        <begin position="207"/>
        <end position="225"/>
    </location>
</feature>
<dbReference type="GO" id="GO:0005886">
    <property type="term" value="C:plasma membrane"/>
    <property type="evidence" value="ECO:0007669"/>
    <property type="project" value="TreeGrafter"/>
</dbReference>
<dbReference type="GO" id="GO:0015677">
    <property type="term" value="P:copper ion import"/>
    <property type="evidence" value="ECO:0007669"/>
    <property type="project" value="TreeGrafter"/>
</dbReference>
<dbReference type="GeneID" id="19330860"/>
<dbReference type="SFLD" id="SFLDS00052">
    <property type="entry name" value="Ferric_Reductase_Domain"/>
    <property type="match status" value="1"/>
</dbReference>
<dbReference type="RefSeq" id="XP_007924913.1">
    <property type="nucleotide sequence ID" value="XM_007926722.1"/>
</dbReference>